<dbReference type="EMBL" id="CM046397">
    <property type="protein sequence ID" value="KAI8535676.1"/>
    <property type="molecule type" value="Genomic_DNA"/>
</dbReference>
<reference evidence="1" key="1">
    <citation type="submission" date="2022-02" db="EMBL/GenBank/DDBJ databases">
        <title>Plant Genome Project.</title>
        <authorList>
            <person name="Zhang R.-G."/>
        </authorList>
    </citation>
    <scope>NUCLEOTIDE SEQUENCE</scope>
    <source>
        <strain evidence="1">AT1</strain>
    </source>
</reference>
<comment type="caution">
    <text evidence="1">The sequence shown here is derived from an EMBL/GenBank/DDBJ whole genome shotgun (WGS) entry which is preliminary data.</text>
</comment>
<accession>A0ACC0M3U4</accession>
<proteinExistence type="predicted"/>
<gene>
    <name evidence="1" type="ORF">RHMOL_Rhmol10G0192200</name>
</gene>
<name>A0ACC0M3U4_RHOML</name>
<evidence type="ECO:0000313" key="1">
    <source>
        <dbReference type="EMBL" id="KAI8535676.1"/>
    </source>
</evidence>
<evidence type="ECO:0000313" key="2">
    <source>
        <dbReference type="Proteomes" id="UP001062846"/>
    </source>
</evidence>
<keyword evidence="2" id="KW-1185">Reference proteome</keyword>
<protein>
    <submittedName>
        <fullName evidence="1">Uncharacterized protein</fullName>
    </submittedName>
</protein>
<dbReference type="Proteomes" id="UP001062846">
    <property type="component" value="Chromosome 10"/>
</dbReference>
<sequence>MASSAYDLTAKSSLADSTRGEFGVLLHILQLIAVVFNLEVREGFFARSLRKQDWEGILVMRKCLVFLRVHLHQGFAEMTYEEEGKFDVKRRTNY</sequence>
<organism evidence="1 2">
    <name type="scientific">Rhododendron molle</name>
    <name type="common">Chinese azalea</name>
    <name type="synonym">Azalea mollis</name>
    <dbReference type="NCBI Taxonomy" id="49168"/>
    <lineage>
        <taxon>Eukaryota</taxon>
        <taxon>Viridiplantae</taxon>
        <taxon>Streptophyta</taxon>
        <taxon>Embryophyta</taxon>
        <taxon>Tracheophyta</taxon>
        <taxon>Spermatophyta</taxon>
        <taxon>Magnoliopsida</taxon>
        <taxon>eudicotyledons</taxon>
        <taxon>Gunneridae</taxon>
        <taxon>Pentapetalae</taxon>
        <taxon>asterids</taxon>
        <taxon>Ericales</taxon>
        <taxon>Ericaceae</taxon>
        <taxon>Ericoideae</taxon>
        <taxon>Rhodoreae</taxon>
        <taxon>Rhododendron</taxon>
    </lineage>
</organism>